<proteinExistence type="predicted"/>
<sequence length="38" mass="4497">MHIVEKEVISVCSFYFESELFKYSTRSSIQFIIVSVYS</sequence>
<evidence type="ECO:0000313" key="1">
    <source>
        <dbReference type="EMBL" id="SVD63345.1"/>
    </source>
</evidence>
<name>A0A382WYD6_9ZZZZ</name>
<dbReference type="AlphaFoldDB" id="A0A382WYD6"/>
<protein>
    <submittedName>
        <fullName evidence="1">Uncharacterized protein</fullName>
    </submittedName>
</protein>
<gene>
    <name evidence="1" type="ORF">METZ01_LOCUS416199</name>
</gene>
<reference evidence="1" key="1">
    <citation type="submission" date="2018-05" db="EMBL/GenBank/DDBJ databases">
        <authorList>
            <person name="Lanie J.A."/>
            <person name="Ng W.-L."/>
            <person name="Kazmierczak K.M."/>
            <person name="Andrzejewski T.M."/>
            <person name="Davidsen T.M."/>
            <person name="Wayne K.J."/>
            <person name="Tettelin H."/>
            <person name="Glass J.I."/>
            <person name="Rusch D."/>
            <person name="Podicherti R."/>
            <person name="Tsui H.-C.T."/>
            <person name="Winkler M.E."/>
        </authorList>
    </citation>
    <scope>NUCLEOTIDE SEQUENCE</scope>
</reference>
<accession>A0A382WYD6</accession>
<organism evidence="1">
    <name type="scientific">marine metagenome</name>
    <dbReference type="NCBI Taxonomy" id="408172"/>
    <lineage>
        <taxon>unclassified sequences</taxon>
        <taxon>metagenomes</taxon>
        <taxon>ecological metagenomes</taxon>
    </lineage>
</organism>
<dbReference type="EMBL" id="UINC01163180">
    <property type="protein sequence ID" value="SVD63345.1"/>
    <property type="molecule type" value="Genomic_DNA"/>
</dbReference>
<feature type="non-terminal residue" evidence="1">
    <location>
        <position position="38"/>
    </location>
</feature>